<name>A0A420EMU1_9SPHN</name>
<keyword evidence="5" id="KW-1185">Reference proteome</keyword>
<dbReference type="InterPro" id="IPR029787">
    <property type="entry name" value="Nucleotide_cyclase"/>
</dbReference>
<dbReference type="SMART" id="SM00267">
    <property type="entry name" value="GGDEF"/>
    <property type="match status" value="1"/>
</dbReference>
<keyword evidence="2" id="KW-0472">Membrane</keyword>
<dbReference type="Proteomes" id="UP000284395">
    <property type="component" value="Unassembled WGS sequence"/>
</dbReference>
<feature type="domain" description="GGDEF" evidence="3">
    <location>
        <begin position="255"/>
        <end position="389"/>
    </location>
</feature>
<dbReference type="InterPro" id="IPR043128">
    <property type="entry name" value="Rev_trsase/Diguanyl_cyclase"/>
</dbReference>
<protein>
    <recommendedName>
        <fullName evidence="1">diguanylate cyclase</fullName>
        <ecNumber evidence="1">2.7.7.65</ecNumber>
    </recommendedName>
</protein>
<evidence type="ECO:0000259" key="3">
    <source>
        <dbReference type="PROSITE" id="PS50887"/>
    </source>
</evidence>
<dbReference type="Gene3D" id="3.30.70.270">
    <property type="match status" value="1"/>
</dbReference>
<feature type="transmembrane region" description="Helical" evidence="2">
    <location>
        <begin position="44"/>
        <end position="62"/>
    </location>
</feature>
<feature type="transmembrane region" description="Helical" evidence="2">
    <location>
        <begin position="126"/>
        <end position="143"/>
    </location>
</feature>
<keyword evidence="2" id="KW-0812">Transmembrane</keyword>
<evidence type="ECO:0000256" key="2">
    <source>
        <dbReference type="SAM" id="Phobius"/>
    </source>
</evidence>
<dbReference type="AlphaFoldDB" id="A0A420EMU1"/>
<dbReference type="NCBIfam" id="TIGR00254">
    <property type="entry name" value="GGDEF"/>
    <property type="match status" value="1"/>
</dbReference>
<accession>A0A420EMU1</accession>
<feature type="transmembrane region" description="Helical" evidence="2">
    <location>
        <begin position="12"/>
        <end position="32"/>
    </location>
</feature>
<dbReference type="EC" id="2.7.7.65" evidence="1"/>
<dbReference type="GO" id="GO:0005886">
    <property type="term" value="C:plasma membrane"/>
    <property type="evidence" value="ECO:0007669"/>
    <property type="project" value="TreeGrafter"/>
</dbReference>
<organism evidence="4 5">
    <name type="scientific">Altericroceibacterium spongiae</name>
    <dbReference type="NCBI Taxonomy" id="2320269"/>
    <lineage>
        <taxon>Bacteria</taxon>
        <taxon>Pseudomonadati</taxon>
        <taxon>Pseudomonadota</taxon>
        <taxon>Alphaproteobacteria</taxon>
        <taxon>Sphingomonadales</taxon>
        <taxon>Erythrobacteraceae</taxon>
        <taxon>Altericroceibacterium</taxon>
    </lineage>
</organism>
<dbReference type="PANTHER" id="PTHR45138:SF24">
    <property type="entry name" value="DIGUANYLATE CYCLASE DGCC-RELATED"/>
    <property type="match status" value="1"/>
</dbReference>
<dbReference type="EMBL" id="RAPF01000003">
    <property type="protein sequence ID" value="RKF22000.1"/>
    <property type="molecule type" value="Genomic_DNA"/>
</dbReference>
<dbReference type="InterPro" id="IPR050469">
    <property type="entry name" value="Diguanylate_Cyclase"/>
</dbReference>
<evidence type="ECO:0000313" key="4">
    <source>
        <dbReference type="EMBL" id="RKF22000.1"/>
    </source>
</evidence>
<dbReference type="PANTHER" id="PTHR45138">
    <property type="entry name" value="REGULATORY COMPONENTS OF SENSORY TRANSDUCTION SYSTEM"/>
    <property type="match status" value="1"/>
</dbReference>
<dbReference type="GO" id="GO:0043709">
    <property type="term" value="P:cell adhesion involved in single-species biofilm formation"/>
    <property type="evidence" value="ECO:0007669"/>
    <property type="project" value="TreeGrafter"/>
</dbReference>
<keyword evidence="2" id="KW-1133">Transmembrane helix</keyword>
<dbReference type="GO" id="GO:0052621">
    <property type="term" value="F:diguanylate cyclase activity"/>
    <property type="evidence" value="ECO:0007669"/>
    <property type="project" value="UniProtKB-EC"/>
</dbReference>
<feature type="transmembrane region" description="Helical" evidence="2">
    <location>
        <begin position="68"/>
        <end position="89"/>
    </location>
</feature>
<proteinExistence type="predicted"/>
<feature type="transmembrane region" description="Helical" evidence="2">
    <location>
        <begin position="101"/>
        <end position="120"/>
    </location>
</feature>
<feature type="transmembrane region" description="Helical" evidence="2">
    <location>
        <begin position="155"/>
        <end position="179"/>
    </location>
</feature>
<evidence type="ECO:0000256" key="1">
    <source>
        <dbReference type="ARBA" id="ARBA00012528"/>
    </source>
</evidence>
<dbReference type="InterPro" id="IPR000160">
    <property type="entry name" value="GGDEF_dom"/>
</dbReference>
<comment type="caution">
    <text evidence="4">The sequence shown here is derived from an EMBL/GenBank/DDBJ whole genome shotgun (WGS) entry which is preliminary data.</text>
</comment>
<dbReference type="Pfam" id="PF00990">
    <property type="entry name" value="GGDEF"/>
    <property type="match status" value="1"/>
</dbReference>
<feature type="transmembrane region" description="Helical" evidence="2">
    <location>
        <begin position="185"/>
        <end position="214"/>
    </location>
</feature>
<dbReference type="SUPFAM" id="SSF55073">
    <property type="entry name" value="Nucleotide cyclase"/>
    <property type="match status" value="1"/>
</dbReference>
<dbReference type="GO" id="GO:1902201">
    <property type="term" value="P:negative regulation of bacterial-type flagellum-dependent cell motility"/>
    <property type="evidence" value="ECO:0007669"/>
    <property type="project" value="TreeGrafter"/>
</dbReference>
<gene>
    <name evidence="4" type="ORF">D6851_08350</name>
</gene>
<evidence type="ECO:0000313" key="5">
    <source>
        <dbReference type="Proteomes" id="UP000284395"/>
    </source>
</evidence>
<dbReference type="PROSITE" id="PS50887">
    <property type="entry name" value="GGDEF"/>
    <property type="match status" value="1"/>
</dbReference>
<dbReference type="CDD" id="cd01949">
    <property type="entry name" value="GGDEF"/>
    <property type="match status" value="1"/>
</dbReference>
<reference evidence="4 5" key="1">
    <citation type="submission" date="2018-09" db="EMBL/GenBank/DDBJ databases">
        <title>Altererythrobacter spongiae sp. nov., isolated from a marine sponge.</title>
        <authorList>
            <person name="Zhuang L."/>
            <person name="Luo L."/>
        </authorList>
    </citation>
    <scope>NUCLEOTIDE SEQUENCE [LARGE SCALE GENOMIC DNA]</scope>
    <source>
        <strain evidence="4 5">HN-Y73</strain>
    </source>
</reference>
<sequence length="409" mass="44721">MTTSWYIDVDFTTLYLVSFLDSIALSVIWAVIAWNYRDMIAARHWCLSAVFWLIGGLLLAAQKPLQSYAVGLAGNAFMLAGFTEIYIGVRLFYKLHSVYRNAFIFMAVSLACMLVSYPFWMGRNPVYLASFSVPLCAAAILLLKRGSVSTGSVIAAVGIALNLLAIFAWFIMNVLYVAHIERGSLIYFIVAANSLLVQLFSAMVWNFGLIVMAVDRLRGEVAKLAYEDTLTGLANRRFIVDGLSNGRIVPQEAADGASVLMVDVDKFKMVNDNYGHAAGDVCLQHIAGIIGSRLRRSDVFARIAGDEFCIFLPDTDIAGASLLAGDLVERVAETPLNWREEVVYMSISVGLSVWNKNNAGDVMTVLEEADAALYAVKKNGRGGHLSARQHPDVSAVNVETITGKECEVA</sequence>